<sequence>MNLRWLRESYIVFFPASNALDGGHTSHLEQHSDLRLTSLYNSKEAGNQERMISDFLNNEILSLKASAEMVESDKPEWAPAGHARFVHTVRPVENILSAVFLFSTSSSFRHAYGKQRRFLAPGSISHFQTCSYPKRMAKLTSVELYSKVLSQWELPNNAELMSNDTSTPGEYYKREIIPRSASIEREFGEN</sequence>
<dbReference type="Proteomes" id="UP000054279">
    <property type="component" value="Unassembled WGS sequence"/>
</dbReference>
<keyword evidence="2" id="KW-1185">Reference proteome</keyword>
<organism evidence="1 2">
    <name type="scientific">Sphaerobolus stellatus (strain SS14)</name>
    <dbReference type="NCBI Taxonomy" id="990650"/>
    <lineage>
        <taxon>Eukaryota</taxon>
        <taxon>Fungi</taxon>
        <taxon>Dikarya</taxon>
        <taxon>Basidiomycota</taxon>
        <taxon>Agaricomycotina</taxon>
        <taxon>Agaricomycetes</taxon>
        <taxon>Phallomycetidae</taxon>
        <taxon>Geastrales</taxon>
        <taxon>Sphaerobolaceae</taxon>
        <taxon>Sphaerobolus</taxon>
    </lineage>
</organism>
<gene>
    <name evidence="1" type="ORF">M422DRAFT_47466</name>
</gene>
<proteinExistence type="predicted"/>
<dbReference type="HOGENOM" id="CLU_1428826_0_0_1"/>
<dbReference type="AlphaFoldDB" id="A0A0C9VBS0"/>
<evidence type="ECO:0000313" key="1">
    <source>
        <dbReference type="EMBL" id="KIJ44394.1"/>
    </source>
</evidence>
<protein>
    <submittedName>
        <fullName evidence="1">Uncharacterized protein</fullName>
    </submittedName>
</protein>
<dbReference type="EMBL" id="KN837118">
    <property type="protein sequence ID" value="KIJ44394.1"/>
    <property type="molecule type" value="Genomic_DNA"/>
</dbReference>
<accession>A0A0C9VBS0</accession>
<name>A0A0C9VBS0_SPHS4</name>
<evidence type="ECO:0000313" key="2">
    <source>
        <dbReference type="Proteomes" id="UP000054279"/>
    </source>
</evidence>
<reference evidence="1 2" key="1">
    <citation type="submission" date="2014-06" db="EMBL/GenBank/DDBJ databases">
        <title>Evolutionary Origins and Diversification of the Mycorrhizal Mutualists.</title>
        <authorList>
            <consortium name="DOE Joint Genome Institute"/>
            <consortium name="Mycorrhizal Genomics Consortium"/>
            <person name="Kohler A."/>
            <person name="Kuo A."/>
            <person name="Nagy L.G."/>
            <person name="Floudas D."/>
            <person name="Copeland A."/>
            <person name="Barry K.W."/>
            <person name="Cichocki N."/>
            <person name="Veneault-Fourrey C."/>
            <person name="LaButti K."/>
            <person name="Lindquist E.A."/>
            <person name="Lipzen A."/>
            <person name="Lundell T."/>
            <person name="Morin E."/>
            <person name="Murat C."/>
            <person name="Riley R."/>
            <person name="Ohm R."/>
            <person name="Sun H."/>
            <person name="Tunlid A."/>
            <person name="Henrissat B."/>
            <person name="Grigoriev I.V."/>
            <person name="Hibbett D.S."/>
            <person name="Martin F."/>
        </authorList>
    </citation>
    <scope>NUCLEOTIDE SEQUENCE [LARGE SCALE GENOMIC DNA]</scope>
    <source>
        <strain evidence="1 2">SS14</strain>
    </source>
</reference>